<dbReference type="OrthoDB" id="377733at2759"/>
<dbReference type="Proteomes" id="UP000274756">
    <property type="component" value="Unassembled WGS sequence"/>
</dbReference>
<dbReference type="Proteomes" id="UP000038040">
    <property type="component" value="Unplaced"/>
</dbReference>
<proteinExistence type="predicted"/>
<organism evidence="2 4">
    <name type="scientific">Dracunculus medinensis</name>
    <name type="common">Guinea worm</name>
    <dbReference type="NCBI Taxonomy" id="318479"/>
    <lineage>
        <taxon>Eukaryota</taxon>
        <taxon>Metazoa</taxon>
        <taxon>Ecdysozoa</taxon>
        <taxon>Nematoda</taxon>
        <taxon>Chromadorea</taxon>
        <taxon>Rhabditida</taxon>
        <taxon>Spirurina</taxon>
        <taxon>Dracunculoidea</taxon>
        <taxon>Dracunculidae</taxon>
        <taxon>Dracunculus</taxon>
    </lineage>
</organism>
<dbReference type="WBParaSite" id="DME_0000047001-mRNA-1">
    <property type="protein sequence ID" value="DME_0000047001-mRNA-1"/>
    <property type="gene ID" value="DME_0000047001"/>
</dbReference>
<keyword evidence="3" id="KW-1185">Reference proteome</keyword>
<reference evidence="1 3" key="2">
    <citation type="submission" date="2018-11" db="EMBL/GenBank/DDBJ databases">
        <authorList>
            <consortium name="Pathogen Informatics"/>
        </authorList>
    </citation>
    <scope>NUCLEOTIDE SEQUENCE [LARGE SCALE GENOMIC DNA]</scope>
</reference>
<evidence type="ECO:0000313" key="2">
    <source>
        <dbReference type="Proteomes" id="UP000038040"/>
    </source>
</evidence>
<reference evidence="4" key="1">
    <citation type="submission" date="2017-02" db="UniProtKB">
        <authorList>
            <consortium name="WormBaseParasite"/>
        </authorList>
    </citation>
    <scope>IDENTIFICATION</scope>
</reference>
<dbReference type="STRING" id="318479.A0A0N4U1I5"/>
<gene>
    <name evidence="1" type="ORF">DME_LOCUS4830</name>
</gene>
<evidence type="ECO:0000313" key="3">
    <source>
        <dbReference type="Proteomes" id="UP000274756"/>
    </source>
</evidence>
<dbReference type="EMBL" id="UYYG01001151">
    <property type="protein sequence ID" value="VDN54857.1"/>
    <property type="molecule type" value="Genomic_DNA"/>
</dbReference>
<accession>A0A0N4U1I5</accession>
<evidence type="ECO:0000313" key="1">
    <source>
        <dbReference type="EMBL" id="VDN54857.1"/>
    </source>
</evidence>
<dbReference type="AlphaFoldDB" id="A0A0N4U1I5"/>
<evidence type="ECO:0000313" key="4">
    <source>
        <dbReference type="WBParaSite" id="DME_0000047001-mRNA-1"/>
    </source>
</evidence>
<name>A0A0N4U1I5_DRAME</name>
<sequence>MTVSPKNFGYRSTVEQEAIGFSLSSVLNQKRKDFFELFSAFCSTFEVVFLFSPTSSYHCKLAKIKPCVDNARLLDDTINEIMERTDQHGYAFSQEEGGVVSQSDVVRRYDSTKTKPYGL</sequence>
<protein>
    <submittedName>
        <fullName evidence="1 4">Uncharacterized protein</fullName>
    </submittedName>
</protein>